<gene>
    <name evidence="5" type="ORF">GH723_15850</name>
</gene>
<dbReference type="SMART" id="SM00060">
    <property type="entry name" value="FN3"/>
    <property type="match status" value="1"/>
</dbReference>
<proteinExistence type="predicted"/>
<keyword evidence="1" id="KW-0378">Hydrolase</keyword>
<feature type="signal peptide" evidence="2">
    <location>
        <begin position="1"/>
        <end position="27"/>
    </location>
</feature>
<keyword evidence="1" id="KW-0326">Glycosidase</keyword>
<dbReference type="PROSITE" id="PS51272">
    <property type="entry name" value="SLH"/>
    <property type="match status" value="3"/>
</dbReference>
<feature type="domain" description="Fibronectin type-III" evidence="3">
    <location>
        <begin position="399"/>
        <end position="497"/>
    </location>
</feature>
<dbReference type="RefSeq" id="WP_153760559.1">
    <property type="nucleotide sequence ID" value="NZ_CP045851.1"/>
</dbReference>
<dbReference type="Gene3D" id="2.60.40.10">
    <property type="entry name" value="Immunoglobulins"/>
    <property type="match status" value="1"/>
</dbReference>
<sequence length="675" mass="69547">MRRTTAALVLALIVSLLAAAPASSQTAGTEIGGTLGSGTTVWTPDHSPYVLTADVIVPPDGHLYIAPGTTVTSEADHQLLVNGSIRTDGATFDLPAGIVVDSTATPPAFDQAELFTTTFRGATGAAIHVERGTVVPVFATFEDNATAITGGPDAGTIWLNFGVVRDTDTLAVVEGHVIVTAAHLSGFERGVVAESMFFHSNVVEPPSGPCTADGTGCALAVSGPAEDAYAELHGSWFGTDDPTAMASMIWDGQDQPGVVTFDLDQAYTESFDVEPPVVTVTDPGPTEPAVGGQLSGLADDLPDPGGNGVGSTSLWLYDATDGTAWDGYEEQWVPIDGSQLEPVSFPAVTAPVGGGISWSAELPPLAPGHDYVAVAFATEMGIAGSIGVSEPVFFRAVADPAAPTITAATPNPDGTVTVSWDPPDDTGGLPIDSYDLVCTPDPQPPVGDLETVERATTATSATFEPAIGVRYTCTVTATTTAGTSPTSAPRTVRVPAGAPTFSDTPGGTFFTAAVGWAQAAGLTTGVGGTDQFQPHRAITRAEVITLLWRHAGSPSGAPAHGFDDTTPGAFYDRALSWARNDGLTTGVGGTNQFQPDRPITRAETITLLWRYAGSPGGAPAHGFDDTTPGAFYDRALSWARNDSLTTGVGGTNQFQPDRPITRAETITLLHRAATN</sequence>
<evidence type="ECO:0008006" key="7">
    <source>
        <dbReference type="Google" id="ProtNLM"/>
    </source>
</evidence>
<dbReference type="PROSITE" id="PS50853">
    <property type="entry name" value="FN3"/>
    <property type="match status" value="1"/>
</dbReference>
<dbReference type="Pfam" id="PF00395">
    <property type="entry name" value="SLH"/>
    <property type="match status" value="3"/>
</dbReference>
<dbReference type="InterPro" id="IPR003961">
    <property type="entry name" value="FN3_dom"/>
</dbReference>
<feature type="domain" description="SLH" evidence="4">
    <location>
        <begin position="623"/>
        <end position="675"/>
    </location>
</feature>
<evidence type="ECO:0000313" key="5">
    <source>
        <dbReference type="EMBL" id="QGG96455.1"/>
    </source>
</evidence>
<accession>A0A5Q2RTB7</accession>
<dbReference type="InterPro" id="IPR013783">
    <property type="entry name" value="Ig-like_fold"/>
</dbReference>
<dbReference type="CDD" id="cd00063">
    <property type="entry name" value="FN3"/>
    <property type="match status" value="1"/>
</dbReference>
<dbReference type="GO" id="GO:0005975">
    <property type="term" value="P:carbohydrate metabolic process"/>
    <property type="evidence" value="ECO:0007669"/>
    <property type="project" value="UniProtKB-ARBA"/>
</dbReference>
<dbReference type="InterPro" id="IPR001119">
    <property type="entry name" value="SLH_dom"/>
</dbReference>
<dbReference type="SUPFAM" id="SSF49265">
    <property type="entry name" value="Fibronectin type III"/>
    <property type="match status" value="1"/>
</dbReference>
<dbReference type="AlphaFoldDB" id="A0A5Q2RTB7"/>
<organism evidence="5 6">
    <name type="scientific">Actinomarinicola tropica</name>
    <dbReference type="NCBI Taxonomy" id="2789776"/>
    <lineage>
        <taxon>Bacteria</taxon>
        <taxon>Bacillati</taxon>
        <taxon>Actinomycetota</taxon>
        <taxon>Acidimicrobiia</taxon>
        <taxon>Acidimicrobiales</taxon>
        <taxon>Iamiaceae</taxon>
        <taxon>Actinomarinicola</taxon>
    </lineage>
</organism>
<evidence type="ECO:0000256" key="2">
    <source>
        <dbReference type="SAM" id="SignalP"/>
    </source>
</evidence>
<protein>
    <recommendedName>
        <fullName evidence="7">S-layer homology domain-containing protein</fullName>
    </recommendedName>
</protein>
<keyword evidence="2" id="KW-0732">Signal</keyword>
<dbReference type="InterPro" id="IPR036116">
    <property type="entry name" value="FN3_sf"/>
</dbReference>
<dbReference type="GO" id="GO:0016798">
    <property type="term" value="F:hydrolase activity, acting on glycosyl bonds"/>
    <property type="evidence" value="ECO:0007669"/>
    <property type="project" value="UniProtKB-KW"/>
</dbReference>
<evidence type="ECO:0000256" key="1">
    <source>
        <dbReference type="ARBA" id="ARBA00023295"/>
    </source>
</evidence>
<name>A0A5Q2RTB7_9ACTN</name>
<evidence type="ECO:0000259" key="3">
    <source>
        <dbReference type="PROSITE" id="PS50853"/>
    </source>
</evidence>
<evidence type="ECO:0000313" key="6">
    <source>
        <dbReference type="Proteomes" id="UP000334019"/>
    </source>
</evidence>
<keyword evidence="6" id="KW-1185">Reference proteome</keyword>
<feature type="domain" description="SLH" evidence="4">
    <location>
        <begin position="497"/>
        <end position="557"/>
    </location>
</feature>
<feature type="chain" id="PRO_5024362920" description="S-layer homology domain-containing protein" evidence="2">
    <location>
        <begin position="28"/>
        <end position="675"/>
    </location>
</feature>
<feature type="domain" description="SLH" evidence="4">
    <location>
        <begin position="558"/>
        <end position="622"/>
    </location>
</feature>
<dbReference type="Pfam" id="PF00041">
    <property type="entry name" value="fn3"/>
    <property type="match status" value="1"/>
</dbReference>
<dbReference type="KEGG" id="atq:GH723_15850"/>
<dbReference type="Proteomes" id="UP000334019">
    <property type="component" value="Chromosome"/>
</dbReference>
<reference evidence="5 6" key="1">
    <citation type="submission" date="2019-11" db="EMBL/GenBank/DDBJ databases">
        <authorList>
            <person name="He Y."/>
        </authorList>
    </citation>
    <scope>NUCLEOTIDE SEQUENCE [LARGE SCALE GENOMIC DNA]</scope>
    <source>
        <strain evidence="5 6">SCSIO 58843</strain>
    </source>
</reference>
<dbReference type="EMBL" id="CP045851">
    <property type="protein sequence ID" value="QGG96455.1"/>
    <property type="molecule type" value="Genomic_DNA"/>
</dbReference>
<evidence type="ECO:0000259" key="4">
    <source>
        <dbReference type="PROSITE" id="PS51272"/>
    </source>
</evidence>